<evidence type="ECO:0000313" key="2">
    <source>
        <dbReference type="Proteomes" id="UP001156691"/>
    </source>
</evidence>
<name>A0ABQ5W7P5_9HYPH</name>
<keyword evidence="2" id="KW-1185">Reference proteome</keyword>
<organism evidence="1 2">
    <name type="scientific">Devosia nitrariae</name>
    <dbReference type="NCBI Taxonomy" id="2071872"/>
    <lineage>
        <taxon>Bacteria</taxon>
        <taxon>Pseudomonadati</taxon>
        <taxon>Pseudomonadota</taxon>
        <taxon>Alphaproteobacteria</taxon>
        <taxon>Hyphomicrobiales</taxon>
        <taxon>Devosiaceae</taxon>
        <taxon>Devosia</taxon>
    </lineage>
</organism>
<dbReference type="Proteomes" id="UP001156691">
    <property type="component" value="Unassembled WGS sequence"/>
</dbReference>
<dbReference type="EMBL" id="BSNS01000015">
    <property type="protein sequence ID" value="GLQ56001.1"/>
    <property type="molecule type" value="Genomic_DNA"/>
</dbReference>
<reference evidence="2" key="1">
    <citation type="journal article" date="2019" name="Int. J. Syst. Evol. Microbiol.">
        <title>The Global Catalogue of Microorganisms (GCM) 10K type strain sequencing project: providing services to taxonomists for standard genome sequencing and annotation.</title>
        <authorList>
            <consortium name="The Broad Institute Genomics Platform"/>
            <consortium name="The Broad Institute Genome Sequencing Center for Infectious Disease"/>
            <person name="Wu L."/>
            <person name="Ma J."/>
        </authorList>
    </citation>
    <scope>NUCLEOTIDE SEQUENCE [LARGE SCALE GENOMIC DNA]</scope>
    <source>
        <strain evidence="2">NBRC 112416</strain>
    </source>
</reference>
<evidence type="ECO:0000313" key="1">
    <source>
        <dbReference type="EMBL" id="GLQ56001.1"/>
    </source>
</evidence>
<sequence length="194" mass="21440">MPLTQNGEALVLETHAHRLVLPLPDWLTDDERAGETLPLVETMFSSSERQAILTITPKGETAETWRTLYAARITLEPDRALIDYRRSTMTGYARNCRPGLTGFFQLGEDRGEALAPLGFVCGAFLERLGNLIGMGEVAIISFKRTPAGIAAVYQEWRGDAFDPTDPTAWPVPTDVVELRARQLHDEAELIATGD</sequence>
<comment type="caution">
    <text evidence="1">The sequence shown here is derived from an EMBL/GenBank/DDBJ whole genome shotgun (WGS) entry which is preliminary data.</text>
</comment>
<protein>
    <submittedName>
        <fullName evidence="1">Uncharacterized protein</fullName>
    </submittedName>
</protein>
<gene>
    <name evidence="1" type="ORF">GCM10010862_32600</name>
</gene>
<accession>A0ABQ5W7P5</accession>
<proteinExistence type="predicted"/>